<keyword evidence="10" id="KW-1185">Reference proteome</keyword>
<organism evidence="9 10">
    <name type="scientific">Desulforamulus hydrothermalis Lam5 = DSM 18033</name>
    <dbReference type="NCBI Taxonomy" id="1121428"/>
    <lineage>
        <taxon>Bacteria</taxon>
        <taxon>Bacillati</taxon>
        <taxon>Bacillota</taxon>
        <taxon>Clostridia</taxon>
        <taxon>Eubacteriales</taxon>
        <taxon>Peptococcaceae</taxon>
        <taxon>Desulforamulus</taxon>
    </lineage>
</organism>
<dbReference type="AlphaFoldDB" id="K8EJF6"/>
<dbReference type="SUPFAM" id="SSF89447">
    <property type="entry name" value="AbrB/MazE/MraZ-like"/>
    <property type="match status" value="1"/>
</dbReference>
<evidence type="ECO:0000256" key="2">
    <source>
        <dbReference type="ARBA" id="ARBA00022490"/>
    </source>
</evidence>
<evidence type="ECO:0000256" key="4">
    <source>
        <dbReference type="ARBA" id="ARBA00023015"/>
    </source>
</evidence>
<dbReference type="InterPro" id="IPR035644">
    <property type="entry name" value="MraZ_C"/>
</dbReference>
<dbReference type="GO" id="GO:2000143">
    <property type="term" value="P:negative regulation of DNA-templated transcription initiation"/>
    <property type="evidence" value="ECO:0007669"/>
    <property type="project" value="TreeGrafter"/>
</dbReference>
<dbReference type="STRING" id="1121428.DESHY_50024"/>
<dbReference type="GO" id="GO:0003700">
    <property type="term" value="F:DNA-binding transcription factor activity"/>
    <property type="evidence" value="ECO:0007669"/>
    <property type="project" value="UniProtKB-UniRule"/>
</dbReference>
<dbReference type="InterPro" id="IPR020603">
    <property type="entry name" value="MraZ_dom"/>
</dbReference>
<dbReference type="FunFam" id="3.40.1550.20:FF:000002">
    <property type="entry name" value="Transcriptional regulator MraZ"/>
    <property type="match status" value="1"/>
</dbReference>
<dbReference type="InterPro" id="IPR035642">
    <property type="entry name" value="MraZ_N"/>
</dbReference>
<dbReference type="InterPro" id="IPR003444">
    <property type="entry name" value="MraZ"/>
</dbReference>
<dbReference type="EMBL" id="CAOS01000012">
    <property type="protein sequence ID" value="CCO08716.1"/>
    <property type="molecule type" value="Genomic_DNA"/>
</dbReference>
<feature type="domain" description="SpoVT-AbrB" evidence="8">
    <location>
        <begin position="88"/>
        <end position="131"/>
    </location>
</feature>
<accession>K8EJF6</accession>
<evidence type="ECO:0000256" key="7">
    <source>
        <dbReference type="HAMAP-Rule" id="MF_01008"/>
    </source>
</evidence>
<dbReference type="PANTHER" id="PTHR34701:SF1">
    <property type="entry name" value="TRANSCRIPTIONAL REGULATOR MRAZ"/>
    <property type="match status" value="1"/>
</dbReference>
<evidence type="ECO:0000313" key="10">
    <source>
        <dbReference type="Proteomes" id="UP000009315"/>
    </source>
</evidence>
<dbReference type="PROSITE" id="PS51740">
    <property type="entry name" value="SPOVT_ABRB"/>
    <property type="match status" value="2"/>
</dbReference>
<comment type="caution">
    <text evidence="9">The sequence shown here is derived from an EMBL/GenBank/DDBJ whole genome shotgun (WGS) entry which is preliminary data.</text>
</comment>
<dbReference type="PANTHER" id="PTHR34701">
    <property type="entry name" value="TRANSCRIPTIONAL REGULATOR MRAZ"/>
    <property type="match status" value="1"/>
</dbReference>
<keyword evidence="6 7" id="KW-0804">Transcription</keyword>
<dbReference type="CDD" id="cd16320">
    <property type="entry name" value="MraZ_N"/>
    <property type="match status" value="1"/>
</dbReference>
<keyword evidence="3" id="KW-0677">Repeat</keyword>
<keyword evidence="4 7" id="KW-0805">Transcription regulation</keyword>
<feature type="domain" description="SpoVT-AbrB" evidence="8">
    <location>
        <begin position="17"/>
        <end position="59"/>
    </location>
</feature>
<dbReference type="Proteomes" id="UP000009315">
    <property type="component" value="Unassembled WGS sequence"/>
</dbReference>
<dbReference type="NCBIfam" id="TIGR00242">
    <property type="entry name" value="division/cell wall cluster transcriptional repressor MraZ"/>
    <property type="match status" value="1"/>
</dbReference>
<protein>
    <recommendedName>
        <fullName evidence="1 7">Transcriptional regulator MraZ</fullName>
    </recommendedName>
</protein>
<dbReference type="Gene3D" id="3.40.1550.20">
    <property type="entry name" value="Transcriptional regulator MraZ domain"/>
    <property type="match status" value="1"/>
</dbReference>
<comment type="similarity">
    <text evidence="7">Belongs to the MraZ family.</text>
</comment>
<dbReference type="InterPro" id="IPR037914">
    <property type="entry name" value="SpoVT-AbrB_sf"/>
</dbReference>
<dbReference type="InterPro" id="IPR038619">
    <property type="entry name" value="MraZ_sf"/>
</dbReference>
<dbReference type="eggNOG" id="COG2001">
    <property type="taxonomic scope" value="Bacteria"/>
</dbReference>
<evidence type="ECO:0000259" key="8">
    <source>
        <dbReference type="PROSITE" id="PS51740"/>
    </source>
</evidence>
<sequence>MVGNTQKVEHDIMFMGEFQHNIDPKGRLIIPARFREGLGDRFIVTKGLDNCLFVYPRQEWAEVEQKLKSLPFARADARAFVRFFFSGATECEVDKQGRILLPNNLREYAQLDKETVIVGVATRVEIWSKEIWDRYHAQAEASFEELAEKIVDLL</sequence>
<dbReference type="Pfam" id="PF02381">
    <property type="entry name" value="MraZ"/>
    <property type="match status" value="2"/>
</dbReference>
<evidence type="ECO:0000313" key="9">
    <source>
        <dbReference type="EMBL" id="CCO08716.1"/>
    </source>
</evidence>
<reference evidence="9 10" key="1">
    <citation type="journal article" date="2013" name="Genome Announc.">
        <title>Genome Sequence of the Sulfate-Reducing Bacterium Desulfotomaculum hydrothermale Lam5(T).</title>
        <authorList>
            <person name="Amin O."/>
            <person name="Fardeau M.L."/>
            <person name="Valette O."/>
            <person name="Hirschler-Rea A."/>
            <person name="Barbe V."/>
            <person name="Medigue C."/>
            <person name="Vacherie B."/>
            <person name="Ollivier B."/>
            <person name="Bertin P.N."/>
            <person name="Dolla A."/>
        </authorList>
    </citation>
    <scope>NUCLEOTIDE SEQUENCE [LARGE SCALE GENOMIC DNA]</scope>
    <source>
        <strain evidence="10">Lam5 / DSM 18033</strain>
    </source>
</reference>
<dbReference type="CDD" id="cd16321">
    <property type="entry name" value="MraZ_C"/>
    <property type="match status" value="1"/>
</dbReference>
<proteinExistence type="inferred from homology"/>
<evidence type="ECO:0000256" key="6">
    <source>
        <dbReference type="ARBA" id="ARBA00023163"/>
    </source>
</evidence>
<dbReference type="InterPro" id="IPR007159">
    <property type="entry name" value="SpoVT-AbrB_dom"/>
</dbReference>
<comment type="subunit">
    <text evidence="7">Forms oligomers.</text>
</comment>
<dbReference type="GO" id="GO:0005737">
    <property type="term" value="C:cytoplasm"/>
    <property type="evidence" value="ECO:0007669"/>
    <property type="project" value="UniProtKB-UniRule"/>
</dbReference>
<evidence type="ECO:0000256" key="5">
    <source>
        <dbReference type="ARBA" id="ARBA00023125"/>
    </source>
</evidence>
<dbReference type="HAMAP" id="MF_01008">
    <property type="entry name" value="MraZ"/>
    <property type="match status" value="1"/>
</dbReference>
<keyword evidence="2 7" id="KW-0963">Cytoplasm</keyword>
<evidence type="ECO:0000256" key="1">
    <source>
        <dbReference type="ARBA" id="ARBA00013860"/>
    </source>
</evidence>
<keyword evidence="5 7" id="KW-0238">DNA-binding</keyword>
<gene>
    <name evidence="7 9" type="primary">mraZ</name>
    <name evidence="9" type="ORF">DESHY_50024</name>
</gene>
<name>K8EJF6_9FIRM</name>
<comment type="subcellular location">
    <subcellularLocation>
        <location evidence="7">Cytoplasm</location>
        <location evidence="7">Nucleoid</location>
    </subcellularLocation>
</comment>
<dbReference type="GO" id="GO:0000976">
    <property type="term" value="F:transcription cis-regulatory region binding"/>
    <property type="evidence" value="ECO:0007669"/>
    <property type="project" value="TreeGrafter"/>
</dbReference>
<evidence type="ECO:0000256" key="3">
    <source>
        <dbReference type="ARBA" id="ARBA00022737"/>
    </source>
</evidence>
<dbReference type="GO" id="GO:0009295">
    <property type="term" value="C:nucleoid"/>
    <property type="evidence" value="ECO:0007669"/>
    <property type="project" value="UniProtKB-SubCell"/>
</dbReference>